<evidence type="ECO:0000256" key="8">
    <source>
        <dbReference type="ARBA" id="ARBA00047899"/>
    </source>
</evidence>
<dbReference type="GO" id="GO:0005634">
    <property type="term" value="C:nucleus"/>
    <property type="evidence" value="ECO:0007669"/>
    <property type="project" value="TreeGrafter"/>
</dbReference>
<comment type="similarity">
    <text evidence="7">Belongs to the protein kinase superfamily. Ser/Thr protein kinase family. GCN2 subfamily.</text>
</comment>
<evidence type="ECO:0000256" key="5">
    <source>
        <dbReference type="ARBA" id="ARBA00022777"/>
    </source>
</evidence>
<dbReference type="CDD" id="cd00180">
    <property type="entry name" value="PKc"/>
    <property type="match status" value="1"/>
</dbReference>
<dbReference type="EMBL" id="MU005984">
    <property type="protein sequence ID" value="KAF2860184.1"/>
    <property type="molecule type" value="Genomic_DNA"/>
</dbReference>
<dbReference type="InterPro" id="IPR017441">
    <property type="entry name" value="Protein_kinase_ATP_BS"/>
</dbReference>
<evidence type="ECO:0000256" key="4">
    <source>
        <dbReference type="ARBA" id="ARBA00022741"/>
    </source>
</evidence>
<dbReference type="GO" id="GO:0004674">
    <property type="term" value="F:protein serine/threonine kinase activity"/>
    <property type="evidence" value="ECO:0007669"/>
    <property type="project" value="UniProtKB-KW"/>
</dbReference>
<dbReference type="FunFam" id="3.30.200.20:FF:000306">
    <property type="entry name" value="IKS protein kinase"/>
    <property type="match status" value="1"/>
</dbReference>
<evidence type="ECO:0000256" key="2">
    <source>
        <dbReference type="ARBA" id="ARBA00022527"/>
    </source>
</evidence>
<dbReference type="PANTHER" id="PTHR11042">
    <property type="entry name" value="EUKARYOTIC TRANSLATION INITIATION FACTOR 2-ALPHA KINASE EIF2-ALPHA KINASE -RELATED"/>
    <property type="match status" value="1"/>
</dbReference>
<dbReference type="SMART" id="SM00220">
    <property type="entry name" value="S_TKc"/>
    <property type="match status" value="1"/>
</dbReference>
<dbReference type="PROSITE" id="PS00107">
    <property type="entry name" value="PROTEIN_KINASE_ATP"/>
    <property type="match status" value="1"/>
</dbReference>
<evidence type="ECO:0000256" key="7">
    <source>
        <dbReference type="ARBA" id="ARBA00037982"/>
    </source>
</evidence>
<dbReference type="EC" id="2.7.11.1" evidence="1"/>
<keyword evidence="3" id="KW-0808">Transferase</keyword>
<keyword evidence="2" id="KW-0723">Serine/threonine-protein kinase</keyword>
<dbReference type="Gene3D" id="3.30.200.20">
    <property type="entry name" value="Phosphorylase Kinase, domain 1"/>
    <property type="match status" value="1"/>
</dbReference>
<evidence type="ECO:0000313" key="14">
    <source>
        <dbReference type="Proteomes" id="UP000799421"/>
    </source>
</evidence>
<feature type="region of interest" description="Disordered" evidence="11">
    <location>
        <begin position="445"/>
        <end position="496"/>
    </location>
</feature>
<dbReference type="InterPro" id="IPR011009">
    <property type="entry name" value="Kinase-like_dom_sf"/>
</dbReference>
<dbReference type="Proteomes" id="UP000799421">
    <property type="component" value="Unassembled WGS sequence"/>
</dbReference>
<dbReference type="FunFam" id="1.10.510.10:FF:000699">
    <property type="entry name" value="Probable serine/threonine-protein kinase iksA"/>
    <property type="match status" value="1"/>
</dbReference>
<name>A0A6A7BY99_9PEZI</name>
<protein>
    <recommendedName>
        <fullName evidence="1">non-specific serine/threonine protein kinase</fullName>
        <ecNumber evidence="1">2.7.11.1</ecNumber>
    </recommendedName>
</protein>
<evidence type="ECO:0000256" key="11">
    <source>
        <dbReference type="SAM" id="MobiDB-lite"/>
    </source>
</evidence>
<evidence type="ECO:0000256" key="10">
    <source>
        <dbReference type="PROSITE-ProRule" id="PRU10141"/>
    </source>
</evidence>
<dbReference type="InterPro" id="IPR008271">
    <property type="entry name" value="Ser/Thr_kinase_AS"/>
</dbReference>
<dbReference type="InterPro" id="IPR000719">
    <property type="entry name" value="Prot_kinase_dom"/>
</dbReference>
<accession>A0A6A7BY99</accession>
<sequence length="583" mass="65308">MSLIPYASEREVVLRQGQQVVVWDAHLRQLQVADESQCPYCRRPWRQDNVRDADERPQPYVDPEYFGMLAHSQRPTPRNSRASTPIRSLSPATLRAPAISVDPPTGASFVGSSPAPTEGISSSAFSPGFFKQFFLEKGVLGRGGNGVVLLVEHVMDRVSLGQFACKRVPVGNNHTWLEKVLTEVKLLQKIPHRNLVQYHWVWLEDHQPNRFGPSIPCLFILQQYCNGGDLHQYVLGKPDGQNTAESLKQKLRRKSRGEDDGDPPDKNQLSFETIFSFFRDITCGLHHLHSKGYIHRDLKPSNCLLQHDGGRTRVLISDFGEVQAAGTRRGSTGATGTILYCAPEVLREVSDGRLGNFSTKSDIFSLGMIVYFMCFGKLPYRLADGTVEATEDADGLRAEIMSWAGFDDAARARPDLPDKLYRFLRRLLSRDIIARPSTEELLESIRSGGNLSESPLPKSPPNELVPLRPRSFNEESETEKARLMLPPPPPPPPPLSSRPARLDMEFFRVTMLVLKTVSLSQTCSPYAVRSWVWLPLFTLAVVDMILHADAKRSMIMLGIHVAVMAYAALYSNLCERLYDGSLN</sequence>
<keyword evidence="6 10" id="KW-0067">ATP-binding</keyword>
<evidence type="ECO:0000256" key="3">
    <source>
        <dbReference type="ARBA" id="ARBA00022679"/>
    </source>
</evidence>
<feature type="domain" description="Protein kinase" evidence="12">
    <location>
        <begin position="134"/>
        <end position="456"/>
    </location>
</feature>
<evidence type="ECO:0000256" key="9">
    <source>
        <dbReference type="ARBA" id="ARBA00048679"/>
    </source>
</evidence>
<gene>
    <name evidence="13" type="ORF">K470DRAFT_258152</name>
</gene>
<dbReference type="GO" id="GO:0005524">
    <property type="term" value="F:ATP binding"/>
    <property type="evidence" value="ECO:0007669"/>
    <property type="project" value="UniProtKB-UniRule"/>
</dbReference>
<reference evidence="13" key="1">
    <citation type="journal article" date="2020" name="Stud. Mycol.">
        <title>101 Dothideomycetes genomes: a test case for predicting lifestyles and emergence of pathogens.</title>
        <authorList>
            <person name="Haridas S."/>
            <person name="Albert R."/>
            <person name="Binder M."/>
            <person name="Bloem J."/>
            <person name="Labutti K."/>
            <person name="Salamov A."/>
            <person name="Andreopoulos B."/>
            <person name="Baker S."/>
            <person name="Barry K."/>
            <person name="Bills G."/>
            <person name="Bluhm B."/>
            <person name="Cannon C."/>
            <person name="Castanera R."/>
            <person name="Culley D."/>
            <person name="Daum C."/>
            <person name="Ezra D."/>
            <person name="Gonzalez J."/>
            <person name="Henrissat B."/>
            <person name="Kuo A."/>
            <person name="Liang C."/>
            <person name="Lipzen A."/>
            <person name="Lutzoni F."/>
            <person name="Magnuson J."/>
            <person name="Mondo S."/>
            <person name="Nolan M."/>
            <person name="Ohm R."/>
            <person name="Pangilinan J."/>
            <person name="Park H.-J."/>
            <person name="Ramirez L."/>
            <person name="Alfaro M."/>
            <person name="Sun H."/>
            <person name="Tritt A."/>
            <person name="Yoshinaga Y."/>
            <person name="Zwiers L.-H."/>
            <person name="Turgeon B."/>
            <person name="Goodwin S."/>
            <person name="Spatafora J."/>
            <person name="Crous P."/>
            <person name="Grigoriev I."/>
        </authorList>
    </citation>
    <scope>NUCLEOTIDE SEQUENCE</scope>
    <source>
        <strain evidence="13">CBS 480.64</strain>
    </source>
</reference>
<feature type="binding site" evidence="10">
    <location>
        <position position="166"/>
    </location>
    <ligand>
        <name>ATP</name>
        <dbReference type="ChEBI" id="CHEBI:30616"/>
    </ligand>
</feature>
<dbReference type="InterPro" id="IPR050339">
    <property type="entry name" value="CC_SR_Kinase"/>
</dbReference>
<dbReference type="Gene3D" id="1.10.510.10">
    <property type="entry name" value="Transferase(Phosphotransferase) domain 1"/>
    <property type="match status" value="1"/>
</dbReference>
<dbReference type="GO" id="GO:0005737">
    <property type="term" value="C:cytoplasm"/>
    <property type="evidence" value="ECO:0007669"/>
    <property type="project" value="TreeGrafter"/>
</dbReference>
<proteinExistence type="inferred from homology"/>
<keyword evidence="4 10" id="KW-0547">Nucleotide-binding</keyword>
<keyword evidence="14" id="KW-1185">Reference proteome</keyword>
<feature type="compositionally biased region" description="Pro residues" evidence="11">
    <location>
        <begin position="485"/>
        <end position="496"/>
    </location>
</feature>
<organism evidence="13 14">
    <name type="scientific">Piedraia hortae CBS 480.64</name>
    <dbReference type="NCBI Taxonomy" id="1314780"/>
    <lineage>
        <taxon>Eukaryota</taxon>
        <taxon>Fungi</taxon>
        <taxon>Dikarya</taxon>
        <taxon>Ascomycota</taxon>
        <taxon>Pezizomycotina</taxon>
        <taxon>Dothideomycetes</taxon>
        <taxon>Dothideomycetidae</taxon>
        <taxon>Capnodiales</taxon>
        <taxon>Piedraiaceae</taxon>
        <taxon>Piedraia</taxon>
    </lineage>
</organism>
<evidence type="ECO:0000313" key="13">
    <source>
        <dbReference type="EMBL" id="KAF2860184.1"/>
    </source>
</evidence>
<dbReference type="SUPFAM" id="SSF56112">
    <property type="entry name" value="Protein kinase-like (PK-like)"/>
    <property type="match status" value="1"/>
</dbReference>
<evidence type="ECO:0000256" key="1">
    <source>
        <dbReference type="ARBA" id="ARBA00012513"/>
    </source>
</evidence>
<dbReference type="Pfam" id="PF00069">
    <property type="entry name" value="Pkinase"/>
    <property type="match status" value="1"/>
</dbReference>
<dbReference type="PROSITE" id="PS00108">
    <property type="entry name" value="PROTEIN_KINASE_ST"/>
    <property type="match status" value="1"/>
</dbReference>
<evidence type="ECO:0000256" key="6">
    <source>
        <dbReference type="ARBA" id="ARBA00022840"/>
    </source>
</evidence>
<keyword evidence="5 13" id="KW-0418">Kinase</keyword>
<dbReference type="OrthoDB" id="1405469at2759"/>
<comment type="catalytic activity">
    <reaction evidence="9">
        <text>L-seryl-[protein] + ATP = O-phospho-L-seryl-[protein] + ADP + H(+)</text>
        <dbReference type="Rhea" id="RHEA:17989"/>
        <dbReference type="Rhea" id="RHEA-COMP:9863"/>
        <dbReference type="Rhea" id="RHEA-COMP:11604"/>
        <dbReference type="ChEBI" id="CHEBI:15378"/>
        <dbReference type="ChEBI" id="CHEBI:29999"/>
        <dbReference type="ChEBI" id="CHEBI:30616"/>
        <dbReference type="ChEBI" id="CHEBI:83421"/>
        <dbReference type="ChEBI" id="CHEBI:456216"/>
        <dbReference type="EC" id="2.7.11.1"/>
    </reaction>
</comment>
<comment type="catalytic activity">
    <reaction evidence="8">
        <text>L-threonyl-[protein] + ATP = O-phospho-L-threonyl-[protein] + ADP + H(+)</text>
        <dbReference type="Rhea" id="RHEA:46608"/>
        <dbReference type="Rhea" id="RHEA-COMP:11060"/>
        <dbReference type="Rhea" id="RHEA-COMP:11605"/>
        <dbReference type="ChEBI" id="CHEBI:15378"/>
        <dbReference type="ChEBI" id="CHEBI:30013"/>
        <dbReference type="ChEBI" id="CHEBI:30616"/>
        <dbReference type="ChEBI" id="CHEBI:61977"/>
        <dbReference type="ChEBI" id="CHEBI:456216"/>
        <dbReference type="EC" id="2.7.11.1"/>
    </reaction>
</comment>
<dbReference type="AlphaFoldDB" id="A0A6A7BY99"/>
<evidence type="ECO:0000259" key="12">
    <source>
        <dbReference type="PROSITE" id="PS50011"/>
    </source>
</evidence>
<dbReference type="PANTHER" id="PTHR11042:SF138">
    <property type="entry name" value="SERINE_THREONINE-PROTEIN KINASE IKS1-RELATED"/>
    <property type="match status" value="1"/>
</dbReference>
<dbReference type="PROSITE" id="PS50011">
    <property type="entry name" value="PROTEIN_KINASE_DOM"/>
    <property type="match status" value="1"/>
</dbReference>